<comment type="caution">
    <text evidence="3">The sequence shown here is derived from an EMBL/GenBank/DDBJ whole genome shotgun (WGS) entry which is preliminary data.</text>
</comment>
<name>A0AAD9PI84_9APIC</name>
<sequence length="639" mass="71182">MGVKGTQKDVSKENGDPEKGDSDKSNKEINEAYDSILKEIVNPNLSGSHKPIMDSKRLNIIKAIKEVCKSCCCNRTEEQYCIKPSDVSKAVKQVCAQCCCKSDEPCVKYEEIMKHVNKLCENCHCKDTSRSSEFEKVIKDIEKFCSCPVSKIRSHVEGQQSTGCSEQCSTCQTGGCYNYATMMDQIDKRCPGDDISSGIQKAIQACSKCHVSEGSQDGCDCCKKVAEALGNCDCVPCKVKGELEGLNNNQGSSAKCCDQSGCCNGDEKNCLKKDVVEQKLNGLCNCKTQLDNIQKDINAIKKKCNEKTCCNVKTIENEITQICNSCPCKQMKCCDEDKIKQKVKDVIEQHCKCRLNKCCFRDITEKTLTEEKYKTEQEKLKKIGREILKYFRPPALHTTGILSFSSDETEINFCTSSSSSNQTDICVEEGFLKIPQQAFNKIKPSTRSPGNKIGMFYVNSMASIVFEEICLTFQKLNGSGFKIDGFPINGTFLMQLGYNSAGPFTRNTANWRKKNSDGKHDLSWDIYSSHPQLIAEKCSCSILSDPLFGTVFGTICLTISIVQFIIALSVSQGYYDGFQSYMDAVRSGFSWPTQYDNVVSSMFWWFGLGVRNGSRLLLVIGISVLHCIRQVRLLGDRGD</sequence>
<dbReference type="AlphaFoldDB" id="A0AAD9PI84"/>
<proteinExistence type="predicted"/>
<dbReference type="GeneID" id="94337810"/>
<dbReference type="RefSeq" id="XP_067801864.1">
    <property type="nucleotide sequence ID" value="XM_067948523.1"/>
</dbReference>
<keyword evidence="4" id="KW-1185">Reference proteome</keyword>
<feature type="region of interest" description="Disordered" evidence="1">
    <location>
        <begin position="1"/>
        <end position="28"/>
    </location>
</feature>
<evidence type="ECO:0000256" key="2">
    <source>
        <dbReference type="SAM" id="Phobius"/>
    </source>
</evidence>
<reference evidence="3" key="1">
    <citation type="journal article" date="2023" name="Nat. Microbiol.">
        <title>Babesia duncani multi-omics identifies virulence factors and drug targets.</title>
        <authorList>
            <person name="Singh P."/>
            <person name="Lonardi S."/>
            <person name="Liang Q."/>
            <person name="Vydyam P."/>
            <person name="Khabirova E."/>
            <person name="Fang T."/>
            <person name="Gihaz S."/>
            <person name="Thekkiniath J."/>
            <person name="Munshi M."/>
            <person name="Abel S."/>
            <person name="Ciampossin L."/>
            <person name="Batugedara G."/>
            <person name="Gupta M."/>
            <person name="Lu X.M."/>
            <person name="Lenz T."/>
            <person name="Chakravarty S."/>
            <person name="Cornillot E."/>
            <person name="Hu Y."/>
            <person name="Ma W."/>
            <person name="Gonzalez L.M."/>
            <person name="Sanchez S."/>
            <person name="Estrada K."/>
            <person name="Sanchez-Flores A."/>
            <person name="Montero E."/>
            <person name="Harb O.S."/>
            <person name="Le Roch K.G."/>
            <person name="Mamoun C.B."/>
        </authorList>
    </citation>
    <scope>NUCLEOTIDE SEQUENCE</scope>
    <source>
        <strain evidence="3">WA1</strain>
    </source>
</reference>
<dbReference type="EMBL" id="JALLKP010000012">
    <property type="protein sequence ID" value="KAK2195021.1"/>
    <property type="molecule type" value="Genomic_DNA"/>
</dbReference>
<evidence type="ECO:0000313" key="3">
    <source>
        <dbReference type="EMBL" id="KAK2195021.1"/>
    </source>
</evidence>
<dbReference type="Proteomes" id="UP001214638">
    <property type="component" value="Unassembled WGS sequence"/>
</dbReference>
<evidence type="ECO:0000256" key="1">
    <source>
        <dbReference type="SAM" id="MobiDB-lite"/>
    </source>
</evidence>
<keyword evidence="2" id="KW-0812">Transmembrane</keyword>
<organism evidence="3 4">
    <name type="scientific">Babesia duncani</name>
    <dbReference type="NCBI Taxonomy" id="323732"/>
    <lineage>
        <taxon>Eukaryota</taxon>
        <taxon>Sar</taxon>
        <taxon>Alveolata</taxon>
        <taxon>Apicomplexa</taxon>
        <taxon>Aconoidasida</taxon>
        <taxon>Piroplasmida</taxon>
        <taxon>Babesiidae</taxon>
        <taxon>Babesia</taxon>
    </lineage>
</organism>
<evidence type="ECO:0000313" key="4">
    <source>
        <dbReference type="Proteomes" id="UP001214638"/>
    </source>
</evidence>
<keyword evidence="2" id="KW-1133">Transmembrane helix</keyword>
<accession>A0AAD9PI84</accession>
<protein>
    <submittedName>
        <fullName evidence="3">Uncharacterized protein</fullName>
    </submittedName>
</protein>
<dbReference type="KEGG" id="bdw:94337810"/>
<gene>
    <name evidence="3" type="ORF">BdWA1_003513</name>
</gene>
<keyword evidence="2" id="KW-0472">Membrane</keyword>
<feature type="transmembrane region" description="Helical" evidence="2">
    <location>
        <begin position="547"/>
        <end position="570"/>
    </location>
</feature>